<dbReference type="AlphaFoldDB" id="A0A6I6CWN9"/>
<dbReference type="InterPro" id="IPR009912">
    <property type="entry name" value="DUF1451"/>
</dbReference>
<reference evidence="1 2" key="1">
    <citation type="submission" date="2019-11" db="EMBL/GenBank/DDBJ databases">
        <authorList>
            <person name="Zhang J."/>
            <person name="Sun C."/>
        </authorList>
    </citation>
    <scope>NUCLEOTIDE SEQUENCE [LARGE SCALE GENOMIC DNA]</scope>
    <source>
        <strain evidence="2">sp2</strain>
    </source>
</reference>
<evidence type="ECO:0008006" key="3">
    <source>
        <dbReference type="Google" id="ProtNLM"/>
    </source>
</evidence>
<evidence type="ECO:0000313" key="2">
    <source>
        <dbReference type="Proteomes" id="UP000427716"/>
    </source>
</evidence>
<accession>A0A6I6CWN9</accession>
<dbReference type="Pfam" id="PF07295">
    <property type="entry name" value="DUF1451"/>
    <property type="match status" value="1"/>
</dbReference>
<name>A0A6I6CWN9_9GAMM</name>
<proteinExistence type="predicted"/>
<gene>
    <name evidence="1" type="ORF">GM160_07790</name>
</gene>
<sequence>MTDTRQEHSETYEALRHGYYQLLERIYARLLDEPGHKPADRARITQLAEEEASALDTEDFRHEIVEAVKDDLEHTRENLAHEGESIRETLRDWAGDIGAKLLSIADHTDVTLEQIRNEAERTRPREWVAGHVTSPKRLKCVDCGAILHHDTFGPLPTCPECGGQSFRRA</sequence>
<dbReference type="EMBL" id="CP046415">
    <property type="protein sequence ID" value="QGT78806.1"/>
    <property type="molecule type" value="Genomic_DNA"/>
</dbReference>
<evidence type="ECO:0000313" key="1">
    <source>
        <dbReference type="EMBL" id="QGT78806.1"/>
    </source>
</evidence>
<dbReference type="RefSeq" id="WP_156574354.1">
    <property type="nucleotide sequence ID" value="NZ_CP046415.1"/>
</dbReference>
<organism evidence="1 2">
    <name type="scientific">Guyparkeria halophila</name>
    <dbReference type="NCBI Taxonomy" id="47960"/>
    <lineage>
        <taxon>Bacteria</taxon>
        <taxon>Pseudomonadati</taxon>
        <taxon>Pseudomonadota</taxon>
        <taxon>Gammaproteobacteria</taxon>
        <taxon>Chromatiales</taxon>
        <taxon>Thioalkalibacteraceae</taxon>
        <taxon>Guyparkeria</taxon>
    </lineage>
</organism>
<dbReference type="Proteomes" id="UP000427716">
    <property type="component" value="Chromosome"/>
</dbReference>
<dbReference type="KEGG" id="ghl:GM160_07790"/>
<keyword evidence="2" id="KW-1185">Reference proteome</keyword>
<protein>
    <recommendedName>
        <fullName evidence="3">Zinc ribbon-containing protein</fullName>
    </recommendedName>
</protein>